<protein>
    <submittedName>
        <fullName evidence="2">Putative alpha-L-arabinofuranosidase</fullName>
    </submittedName>
</protein>
<dbReference type="OrthoDB" id="9758333at2"/>
<dbReference type="eggNOG" id="COG3534">
    <property type="taxonomic scope" value="Bacteria"/>
</dbReference>
<dbReference type="PANTHER" id="PTHR43576:SF3">
    <property type="entry name" value="ALPHA-L-ARABINOFURANOSIDASE C"/>
    <property type="match status" value="1"/>
</dbReference>
<keyword evidence="3" id="KW-1185">Reference proteome</keyword>
<name>S0ESC3_CHTCT</name>
<gene>
    <name evidence="2" type="ORF">CCALI_00207</name>
</gene>
<reference evidence="3" key="1">
    <citation type="submission" date="2013-03" db="EMBL/GenBank/DDBJ databases">
        <title>Genome sequence of Chthonomonas calidirosea, the first sequenced genome from the Armatimonadetes phylum (formally candidate division OP10).</title>
        <authorList>
            <person name="Lee K.C.Y."/>
            <person name="Morgan X.C."/>
            <person name="Dunfield P.F."/>
            <person name="Tamas I."/>
            <person name="Houghton K.M."/>
            <person name="Vyssotski M."/>
            <person name="Ryan J.L.J."/>
            <person name="Lagutin K."/>
            <person name="McDonald I.R."/>
            <person name="Stott M.B."/>
        </authorList>
    </citation>
    <scope>NUCLEOTIDE SEQUENCE [LARGE SCALE GENOMIC DNA]</scope>
    <source>
        <strain evidence="3">DSM 23976 / ICMP 18418 / T49</strain>
    </source>
</reference>
<dbReference type="KEGG" id="ccz:CCALI_00207"/>
<dbReference type="PATRIC" id="fig|1303518.3.peg.207"/>
<dbReference type="Gene3D" id="2.60.40.1180">
    <property type="entry name" value="Golgi alpha-mannosidase II"/>
    <property type="match status" value="1"/>
</dbReference>
<evidence type="ECO:0000313" key="3">
    <source>
        <dbReference type="Proteomes" id="UP000014227"/>
    </source>
</evidence>
<dbReference type="InterPro" id="IPR017853">
    <property type="entry name" value="GH"/>
</dbReference>
<dbReference type="InParanoid" id="S0ESC3"/>
<dbReference type="STRING" id="454171.CP488_00950"/>
<dbReference type="Proteomes" id="UP000014227">
    <property type="component" value="Chromosome I"/>
</dbReference>
<keyword evidence="1" id="KW-0732">Signal</keyword>
<evidence type="ECO:0000256" key="1">
    <source>
        <dbReference type="SAM" id="SignalP"/>
    </source>
</evidence>
<organism evidence="2 3">
    <name type="scientific">Chthonomonas calidirosea (strain DSM 23976 / ICMP 18418 / T49)</name>
    <dbReference type="NCBI Taxonomy" id="1303518"/>
    <lineage>
        <taxon>Bacteria</taxon>
        <taxon>Bacillati</taxon>
        <taxon>Armatimonadota</taxon>
        <taxon>Chthonomonadia</taxon>
        <taxon>Chthonomonadales</taxon>
        <taxon>Chthonomonadaceae</taxon>
        <taxon>Chthonomonas</taxon>
    </lineage>
</organism>
<proteinExistence type="predicted"/>
<dbReference type="SUPFAM" id="SSF49785">
    <property type="entry name" value="Galactose-binding domain-like"/>
    <property type="match status" value="1"/>
</dbReference>
<dbReference type="Gene3D" id="3.20.20.80">
    <property type="entry name" value="Glycosidases"/>
    <property type="match status" value="1"/>
</dbReference>
<feature type="signal peptide" evidence="1">
    <location>
        <begin position="1"/>
        <end position="28"/>
    </location>
</feature>
<dbReference type="Gene3D" id="2.60.120.430">
    <property type="entry name" value="Galactose-binding lectin"/>
    <property type="match status" value="1"/>
</dbReference>
<dbReference type="EMBL" id="HF951689">
    <property type="protein sequence ID" value="CCW34044.1"/>
    <property type="molecule type" value="Genomic_DNA"/>
</dbReference>
<sequence length="645" mass="71512">MHLSHARKWLYYLSLLVLGLGVVQAAHAQNLVIYTGKLENGWQNWSWCQTELGNTRFTYAGEPSIQVHYTAPSQGFYLAHEPFKTDGYTALSFWINGGNTGNQHIQVAGLLDRKAQPAVPLASFIKGGAILADRWQEVVIPLAALHVDHAANFTGFWLQDASGTAQPPFYLAAIRLLAAPPPAQIRLDVDVQHILRNVSPIAIGLNTACWDSHLNTPATIELLSPLHINILRFPGGSTSDGYHWQTNNSDNNTWKWATDFDSFAHIAQALHTQAFITVNYGSGTPQEAAAWVRYANIEKHYGFKYWEIGNECYGNWEEDHHPIPHDPYTYAVEAAQFITQMKAVDPSIKVGVVAVVGEDSFANNKNHAAVNPRTHQTHYGWTPVMLSTLHQLGVLPDFLIYHRYEQNPGNESDAFLLQAARTWPNDAANLRQQLSDYLGSDGDKVALVCTENNSVSYNPGKQTTSLVNGLYLADSVANLLKTEFQSICWWDLRNGPSPNNNNSSTLYGWRNYGDYGIVSPQNDRYPTYYVFKLLAYFANSGDQIVSASSNYDLLSIYAARHPNGSLSLLIINKSPDQTLTGEIHLAGFNPQRAALCYSYGIPQDDAARTGKGSPDLAMTRCTVPGATFRFQFAPYSANVLLLKGK</sequence>
<dbReference type="InterPro" id="IPR008979">
    <property type="entry name" value="Galactose-bd-like_sf"/>
</dbReference>
<dbReference type="InterPro" id="IPR013780">
    <property type="entry name" value="Glyco_hydro_b"/>
</dbReference>
<dbReference type="SUPFAM" id="SSF51445">
    <property type="entry name" value="(Trans)glycosidases"/>
    <property type="match status" value="1"/>
</dbReference>
<dbReference type="GO" id="GO:0000272">
    <property type="term" value="P:polysaccharide catabolic process"/>
    <property type="evidence" value="ECO:0007669"/>
    <property type="project" value="TreeGrafter"/>
</dbReference>
<evidence type="ECO:0000313" key="2">
    <source>
        <dbReference type="EMBL" id="CCW34044.1"/>
    </source>
</evidence>
<dbReference type="HOGENOM" id="CLU_018285_0_0_0"/>
<dbReference type="AlphaFoldDB" id="S0ESC3"/>
<dbReference type="SMR" id="S0ESC3"/>
<dbReference type="SUPFAM" id="SSF51011">
    <property type="entry name" value="Glycosyl hydrolase domain"/>
    <property type="match status" value="1"/>
</dbReference>
<dbReference type="PANTHER" id="PTHR43576">
    <property type="entry name" value="ALPHA-L-ARABINOFURANOSIDASE C-RELATED"/>
    <property type="match status" value="1"/>
</dbReference>
<feature type="chain" id="PRO_5004486022" evidence="1">
    <location>
        <begin position="29"/>
        <end position="645"/>
    </location>
</feature>
<dbReference type="RefSeq" id="WP_016481608.1">
    <property type="nucleotide sequence ID" value="NC_021487.1"/>
</dbReference>
<accession>S0ESC3</accession>